<protein>
    <submittedName>
        <fullName evidence="1">Uncharacterized protein</fullName>
    </submittedName>
</protein>
<name>A0A6J7X5Q5_9CAUD</name>
<evidence type="ECO:0000313" key="1">
    <source>
        <dbReference type="EMBL" id="CAB5226325.1"/>
    </source>
</evidence>
<organism evidence="1">
    <name type="scientific">uncultured Caudovirales phage</name>
    <dbReference type="NCBI Taxonomy" id="2100421"/>
    <lineage>
        <taxon>Viruses</taxon>
        <taxon>Duplodnaviria</taxon>
        <taxon>Heunggongvirae</taxon>
        <taxon>Uroviricota</taxon>
        <taxon>Caudoviricetes</taxon>
        <taxon>Peduoviridae</taxon>
        <taxon>Maltschvirus</taxon>
        <taxon>Maltschvirus maltsch</taxon>
    </lineage>
</organism>
<reference evidence="1" key="1">
    <citation type="submission" date="2020-05" db="EMBL/GenBank/DDBJ databases">
        <authorList>
            <person name="Chiriac C."/>
            <person name="Salcher M."/>
            <person name="Ghai R."/>
            <person name="Kavagutti S V."/>
        </authorList>
    </citation>
    <scope>NUCLEOTIDE SEQUENCE</scope>
</reference>
<accession>A0A6J7X5Q5</accession>
<gene>
    <name evidence="1" type="ORF">UFOVP760_104</name>
</gene>
<sequence length="100" mass="11109">MMDIAEINKRFKKAIAKDPTVLTCIITGRTRPTNSQYLEEKAKIAGSKEEFLKHYICRDALTLLKAGKSPSEVREELGVEGVTIALGDSFIQRALEINGK</sequence>
<proteinExistence type="predicted"/>
<dbReference type="EMBL" id="LR798360">
    <property type="protein sequence ID" value="CAB5226325.1"/>
    <property type="molecule type" value="Genomic_DNA"/>
</dbReference>